<keyword evidence="6" id="KW-0067">ATP-binding</keyword>
<comment type="catalytic activity">
    <reaction evidence="7">
        <text>L-threonyl-[protein] + ATP = O-phospho-L-threonyl-[protein] + ADP + H(+)</text>
        <dbReference type="Rhea" id="RHEA:46608"/>
        <dbReference type="Rhea" id="RHEA-COMP:11060"/>
        <dbReference type="Rhea" id="RHEA-COMP:11605"/>
        <dbReference type="ChEBI" id="CHEBI:15378"/>
        <dbReference type="ChEBI" id="CHEBI:30013"/>
        <dbReference type="ChEBI" id="CHEBI:30616"/>
        <dbReference type="ChEBI" id="CHEBI:61977"/>
        <dbReference type="ChEBI" id="CHEBI:456216"/>
        <dbReference type="EC" id="2.7.11.1"/>
    </reaction>
</comment>
<dbReference type="Proteomes" id="UP000749646">
    <property type="component" value="Unassembled WGS sequence"/>
</dbReference>
<evidence type="ECO:0000256" key="3">
    <source>
        <dbReference type="ARBA" id="ARBA00022679"/>
    </source>
</evidence>
<dbReference type="GO" id="GO:0005737">
    <property type="term" value="C:cytoplasm"/>
    <property type="evidence" value="ECO:0007669"/>
    <property type="project" value="TreeGrafter"/>
</dbReference>
<dbReference type="GO" id="GO:0000245">
    <property type="term" value="P:spliceosomal complex assembly"/>
    <property type="evidence" value="ECO:0007669"/>
    <property type="project" value="TreeGrafter"/>
</dbReference>
<evidence type="ECO:0000256" key="6">
    <source>
        <dbReference type="ARBA" id="ARBA00022840"/>
    </source>
</evidence>
<evidence type="ECO:0000313" key="10">
    <source>
        <dbReference type="Proteomes" id="UP000749646"/>
    </source>
</evidence>
<dbReference type="GO" id="GO:0005634">
    <property type="term" value="C:nucleus"/>
    <property type="evidence" value="ECO:0007669"/>
    <property type="project" value="TreeGrafter"/>
</dbReference>
<keyword evidence="10" id="KW-1185">Reference proteome</keyword>
<organism evidence="9 10">
    <name type="scientific">Modicella reniformis</name>
    <dbReference type="NCBI Taxonomy" id="1440133"/>
    <lineage>
        <taxon>Eukaryota</taxon>
        <taxon>Fungi</taxon>
        <taxon>Fungi incertae sedis</taxon>
        <taxon>Mucoromycota</taxon>
        <taxon>Mortierellomycotina</taxon>
        <taxon>Mortierellomycetes</taxon>
        <taxon>Mortierellales</taxon>
        <taxon>Mortierellaceae</taxon>
        <taxon>Modicella</taxon>
    </lineage>
</organism>
<dbReference type="GO" id="GO:0050684">
    <property type="term" value="P:regulation of mRNA processing"/>
    <property type="evidence" value="ECO:0007669"/>
    <property type="project" value="TreeGrafter"/>
</dbReference>
<dbReference type="PANTHER" id="PTHR47634">
    <property type="entry name" value="PROTEIN KINASE DOMAIN-CONTAINING PROTEIN-RELATED"/>
    <property type="match status" value="1"/>
</dbReference>
<dbReference type="GO" id="GO:0005524">
    <property type="term" value="F:ATP binding"/>
    <property type="evidence" value="ECO:0007669"/>
    <property type="project" value="UniProtKB-KW"/>
</dbReference>
<dbReference type="AlphaFoldDB" id="A0A9P6IKE2"/>
<evidence type="ECO:0000256" key="8">
    <source>
        <dbReference type="ARBA" id="ARBA00048679"/>
    </source>
</evidence>
<keyword evidence="2 9" id="KW-0723">Serine/threonine-protein kinase</keyword>
<protein>
    <recommendedName>
        <fullName evidence="1">non-specific serine/threonine protein kinase</fullName>
        <ecNumber evidence="1">2.7.11.1</ecNumber>
    </recommendedName>
</protein>
<dbReference type="OrthoDB" id="2649at2759"/>
<comment type="caution">
    <text evidence="9">The sequence shown here is derived from an EMBL/GenBank/DDBJ whole genome shotgun (WGS) entry which is preliminary data.</text>
</comment>
<keyword evidence="3" id="KW-0808">Transferase</keyword>
<dbReference type="InterPro" id="IPR051334">
    <property type="entry name" value="SRPK"/>
</dbReference>
<dbReference type="EC" id="2.7.11.1" evidence="1"/>
<proteinExistence type="predicted"/>
<comment type="catalytic activity">
    <reaction evidence="8">
        <text>L-seryl-[protein] + ATP = O-phospho-L-seryl-[protein] + ADP + H(+)</text>
        <dbReference type="Rhea" id="RHEA:17989"/>
        <dbReference type="Rhea" id="RHEA-COMP:9863"/>
        <dbReference type="Rhea" id="RHEA-COMP:11604"/>
        <dbReference type="ChEBI" id="CHEBI:15378"/>
        <dbReference type="ChEBI" id="CHEBI:29999"/>
        <dbReference type="ChEBI" id="CHEBI:30616"/>
        <dbReference type="ChEBI" id="CHEBI:83421"/>
        <dbReference type="ChEBI" id="CHEBI:456216"/>
        <dbReference type="EC" id="2.7.11.1"/>
    </reaction>
</comment>
<dbReference type="Gene3D" id="1.10.510.10">
    <property type="entry name" value="Transferase(Phosphotransferase) domain 1"/>
    <property type="match status" value="1"/>
</dbReference>
<dbReference type="EMBL" id="JAAAHW010010992">
    <property type="protein sequence ID" value="KAF9921640.1"/>
    <property type="molecule type" value="Genomic_DNA"/>
</dbReference>
<name>A0A9P6IKE2_9FUNG</name>
<evidence type="ECO:0000256" key="4">
    <source>
        <dbReference type="ARBA" id="ARBA00022741"/>
    </source>
</evidence>
<dbReference type="GO" id="GO:0004674">
    <property type="term" value="F:protein serine/threonine kinase activity"/>
    <property type="evidence" value="ECO:0007669"/>
    <property type="project" value="UniProtKB-KW"/>
</dbReference>
<evidence type="ECO:0000256" key="7">
    <source>
        <dbReference type="ARBA" id="ARBA00047899"/>
    </source>
</evidence>
<dbReference type="SUPFAM" id="SSF56112">
    <property type="entry name" value="Protein kinase-like (PK-like)"/>
    <property type="match status" value="1"/>
</dbReference>
<accession>A0A9P6IKE2</accession>
<dbReference type="InterPro" id="IPR011009">
    <property type="entry name" value="Kinase-like_dom_sf"/>
</dbReference>
<keyword evidence="4" id="KW-0547">Nucleotide-binding</keyword>
<dbReference type="PANTHER" id="PTHR47634:SF9">
    <property type="entry name" value="PROTEIN KINASE DOMAIN-CONTAINING PROTEIN-RELATED"/>
    <property type="match status" value="1"/>
</dbReference>
<evidence type="ECO:0000313" key="9">
    <source>
        <dbReference type="EMBL" id="KAF9921640.1"/>
    </source>
</evidence>
<gene>
    <name evidence="9" type="primary">DSK1_3</name>
    <name evidence="9" type="ORF">BGZ65_010196</name>
</gene>
<evidence type="ECO:0000256" key="5">
    <source>
        <dbReference type="ARBA" id="ARBA00022777"/>
    </source>
</evidence>
<sequence length="111" mass="13024">MAQIIELMGHFPKRLALSGKYSHEMFNRRGELRNIQRLRMWRLADVLREKYVMPKKEGEALADFLEKMLQLDPAQRATAGEMTEHLWLTYKLEEGSSKVTSSPSSERRWSV</sequence>
<keyword evidence="5 9" id="KW-0418">Kinase</keyword>
<reference evidence="9" key="1">
    <citation type="journal article" date="2020" name="Fungal Divers.">
        <title>Resolving the Mortierellaceae phylogeny through synthesis of multi-gene phylogenetics and phylogenomics.</title>
        <authorList>
            <person name="Vandepol N."/>
            <person name="Liber J."/>
            <person name="Desiro A."/>
            <person name="Na H."/>
            <person name="Kennedy M."/>
            <person name="Barry K."/>
            <person name="Grigoriev I.V."/>
            <person name="Miller A.N."/>
            <person name="O'Donnell K."/>
            <person name="Stajich J.E."/>
            <person name="Bonito G."/>
        </authorList>
    </citation>
    <scope>NUCLEOTIDE SEQUENCE</scope>
    <source>
        <strain evidence="9">MES-2147</strain>
    </source>
</reference>
<evidence type="ECO:0000256" key="1">
    <source>
        <dbReference type="ARBA" id="ARBA00012513"/>
    </source>
</evidence>
<evidence type="ECO:0000256" key="2">
    <source>
        <dbReference type="ARBA" id="ARBA00022527"/>
    </source>
</evidence>